<dbReference type="PROSITE" id="PS50850">
    <property type="entry name" value="MFS"/>
    <property type="match status" value="1"/>
</dbReference>
<feature type="transmembrane region" description="Helical" evidence="8">
    <location>
        <begin position="204"/>
        <end position="224"/>
    </location>
</feature>
<evidence type="ECO:0000259" key="9">
    <source>
        <dbReference type="PROSITE" id="PS50850"/>
    </source>
</evidence>
<feature type="transmembrane region" description="Helical" evidence="8">
    <location>
        <begin position="230"/>
        <end position="249"/>
    </location>
</feature>
<dbReference type="PANTHER" id="PTHR42718:SF47">
    <property type="entry name" value="METHYL VIOLOGEN RESISTANCE PROTEIN SMVA"/>
    <property type="match status" value="1"/>
</dbReference>
<dbReference type="CDD" id="cd17321">
    <property type="entry name" value="MFS_MMR_MDR_like"/>
    <property type="match status" value="1"/>
</dbReference>
<evidence type="ECO:0000313" key="10">
    <source>
        <dbReference type="EMBL" id="MER7371649.1"/>
    </source>
</evidence>
<evidence type="ECO:0000256" key="7">
    <source>
        <dbReference type="ARBA" id="ARBA00023251"/>
    </source>
</evidence>
<dbReference type="InterPro" id="IPR020846">
    <property type="entry name" value="MFS_dom"/>
</dbReference>
<feature type="transmembrane region" description="Helical" evidence="8">
    <location>
        <begin position="299"/>
        <end position="325"/>
    </location>
</feature>
<evidence type="ECO:0000256" key="8">
    <source>
        <dbReference type="SAM" id="Phobius"/>
    </source>
</evidence>
<keyword evidence="6 8" id="KW-0472">Membrane</keyword>
<comment type="caution">
    <text evidence="10">The sequence shown here is derived from an EMBL/GenBank/DDBJ whole genome shotgun (WGS) entry which is preliminary data.</text>
</comment>
<comment type="subcellular location">
    <subcellularLocation>
        <location evidence="1">Cell membrane</location>
        <topology evidence="1">Multi-pass membrane protein</topology>
    </subcellularLocation>
</comment>
<feature type="transmembrane region" description="Helical" evidence="8">
    <location>
        <begin position="84"/>
        <end position="101"/>
    </location>
</feature>
<evidence type="ECO:0000256" key="5">
    <source>
        <dbReference type="ARBA" id="ARBA00022989"/>
    </source>
</evidence>
<protein>
    <submittedName>
        <fullName evidence="10">MFS transporter</fullName>
    </submittedName>
</protein>
<proteinExistence type="predicted"/>
<name>A0ABV1XJ78_9ACTN</name>
<feature type="transmembrane region" description="Helical" evidence="8">
    <location>
        <begin position="361"/>
        <end position="387"/>
    </location>
</feature>
<keyword evidence="7" id="KW-0046">Antibiotic resistance</keyword>
<dbReference type="EMBL" id="JBEPFB010000001">
    <property type="protein sequence ID" value="MER7371649.1"/>
    <property type="molecule type" value="Genomic_DNA"/>
</dbReference>
<evidence type="ECO:0000313" key="11">
    <source>
        <dbReference type="Proteomes" id="UP001486207"/>
    </source>
</evidence>
<keyword evidence="11" id="KW-1185">Reference proteome</keyword>
<organism evidence="10 11">
    <name type="scientific">Streptomyces lanatus</name>
    <dbReference type="NCBI Taxonomy" id="66900"/>
    <lineage>
        <taxon>Bacteria</taxon>
        <taxon>Bacillati</taxon>
        <taxon>Actinomycetota</taxon>
        <taxon>Actinomycetes</taxon>
        <taxon>Kitasatosporales</taxon>
        <taxon>Streptomycetaceae</taxon>
        <taxon>Streptomyces</taxon>
    </lineage>
</organism>
<dbReference type="Gene3D" id="1.20.1720.10">
    <property type="entry name" value="Multidrug resistance protein D"/>
    <property type="match status" value="1"/>
</dbReference>
<keyword evidence="5 8" id="KW-1133">Transmembrane helix</keyword>
<dbReference type="SUPFAM" id="SSF103473">
    <property type="entry name" value="MFS general substrate transporter"/>
    <property type="match status" value="1"/>
</dbReference>
<feature type="transmembrane region" description="Helical" evidence="8">
    <location>
        <begin position="171"/>
        <end position="192"/>
    </location>
</feature>
<sequence>MTSLDLVAERADRRAWLGLVIVLGPVALVAMDGSVLYLAMPSITSAITPSTDQALWILDIYGFVVSSLLIAFGNLGDRYGRLKFLVTGAVVFGAGSAGAAFAPNPEILIACRALMGLGGATLLPAGLAIIGNLFHNPKQRSQAIGIFAATFAAGFAAGPVIGGLLLSRFDWGAVFLINIPVVVLFVVFAPVLLREVRTSNPGRVDALSVVLSAVGILLAVYSIKTAAAEGFSLSQIAIGVVGVAVLVWFARRQLTLEYPLLDLRLFKDHVFAVAILTGLLSLVAWAAAGYLSGMYLQSVLGYSVLTAALLALPGAAVLTAACIGASGVVDRIGKRSALIASHFFMGFGLLLLLLTTTEHGVAAFIASSVVTGVGYGFSFSLVADTAVAAVPAERAGSAASIAETSNELGNALGISLLGSLAALLFRLTGPDAAGTLDETLDTRGLSPATAEEAKEAFLTGLHVAVGVASALCLALGILALRWVPKEETPPSEPTPDPESMTATH</sequence>
<keyword evidence="2" id="KW-0813">Transport</keyword>
<evidence type="ECO:0000256" key="2">
    <source>
        <dbReference type="ARBA" id="ARBA00022448"/>
    </source>
</evidence>
<evidence type="ECO:0000256" key="3">
    <source>
        <dbReference type="ARBA" id="ARBA00022475"/>
    </source>
</evidence>
<feature type="transmembrane region" description="Helical" evidence="8">
    <location>
        <begin position="337"/>
        <end position="355"/>
    </location>
</feature>
<keyword evidence="3" id="KW-1003">Cell membrane</keyword>
<dbReference type="PANTHER" id="PTHR42718">
    <property type="entry name" value="MAJOR FACILITATOR SUPERFAMILY MULTIDRUG TRANSPORTER MFSC"/>
    <property type="match status" value="1"/>
</dbReference>
<evidence type="ECO:0000256" key="4">
    <source>
        <dbReference type="ARBA" id="ARBA00022692"/>
    </source>
</evidence>
<dbReference type="RefSeq" id="WP_190068633.1">
    <property type="nucleotide sequence ID" value="NZ_BNBM01000002.1"/>
</dbReference>
<dbReference type="Gene3D" id="1.20.1250.20">
    <property type="entry name" value="MFS general substrate transporter like domains"/>
    <property type="match status" value="1"/>
</dbReference>
<dbReference type="InterPro" id="IPR011701">
    <property type="entry name" value="MFS"/>
</dbReference>
<dbReference type="InterPro" id="IPR001958">
    <property type="entry name" value="Tet-R_TetA/multi-R_MdtG-like"/>
</dbReference>
<keyword evidence="4 8" id="KW-0812">Transmembrane</keyword>
<dbReference type="Proteomes" id="UP001486207">
    <property type="component" value="Unassembled WGS sequence"/>
</dbReference>
<feature type="transmembrane region" description="Helical" evidence="8">
    <location>
        <begin position="143"/>
        <end position="165"/>
    </location>
</feature>
<feature type="transmembrane region" description="Helical" evidence="8">
    <location>
        <begin position="456"/>
        <end position="480"/>
    </location>
</feature>
<feature type="transmembrane region" description="Helical" evidence="8">
    <location>
        <begin position="107"/>
        <end position="131"/>
    </location>
</feature>
<feature type="domain" description="Major facilitator superfamily (MFS) profile" evidence="9">
    <location>
        <begin position="18"/>
        <end position="487"/>
    </location>
</feature>
<dbReference type="Pfam" id="PF07690">
    <property type="entry name" value="MFS_1"/>
    <property type="match status" value="1"/>
</dbReference>
<feature type="transmembrane region" description="Helical" evidence="8">
    <location>
        <begin position="54"/>
        <end position="72"/>
    </location>
</feature>
<evidence type="ECO:0000256" key="1">
    <source>
        <dbReference type="ARBA" id="ARBA00004651"/>
    </source>
</evidence>
<dbReference type="PRINTS" id="PR01035">
    <property type="entry name" value="TCRTETA"/>
</dbReference>
<reference evidence="10 11" key="1">
    <citation type="submission" date="2024-06" db="EMBL/GenBank/DDBJ databases">
        <title>The Natural Products Discovery Center: Release of the First 8490 Sequenced Strains for Exploring Actinobacteria Biosynthetic Diversity.</title>
        <authorList>
            <person name="Kalkreuter E."/>
            <person name="Kautsar S.A."/>
            <person name="Yang D."/>
            <person name="Bader C.D."/>
            <person name="Teijaro C.N."/>
            <person name="Fluegel L."/>
            <person name="Davis C.M."/>
            <person name="Simpson J.R."/>
            <person name="Lauterbach L."/>
            <person name="Steele A.D."/>
            <person name="Gui C."/>
            <person name="Meng S."/>
            <person name="Li G."/>
            <person name="Viehrig K."/>
            <person name="Ye F."/>
            <person name="Su P."/>
            <person name="Kiefer A.F."/>
            <person name="Nichols A."/>
            <person name="Cepeda A.J."/>
            <person name="Yan W."/>
            <person name="Fan B."/>
            <person name="Jiang Y."/>
            <person name="Adhikari A."/>
            <person name="Zheng C.-J."/>
            <person name="Schuster L."/>
            <person name="Cowan T.M."/>
            <person name="Smanski M.J."/>
            <person name="Chevrette M.G."/>
            <person name="De Carvalho L.P.S."/>
            <person name="Shen B."/>
        </authorList>
    </citation>
    <scope>NUCLEOTIDE SEQUENCE [LARGE SCALE GENOMIC DNA]</scope>
    <source>
        <strain evidence="10 11">NPDC000155</strain>
    </source>
</reference>
<accession>A0ABV1XJ78</accession>
<gene>
    <name evidence="10" type="ORF">ABT384_03185</name>
</gene>
<dbReference type="InterPro" id="IPR036259">
    <property type="entry name" value="MFS_trans_sf"/>
</dbReference>
<feature type="transmembrane region" description="Helical" evidence="8">
    <location>
        <begin position="270"/>
        <end position="293"/>
    </location>
</feature>
<evidence type="ECO:0000256" key="6">
    <source>
        <dbReference type="ARBA" id="ARBA00023136"/>
    </source>
</evidence>
<feature type="transmembrane region" description="Helical" evidence="8">
    <location>
        <begin position="16"/>
        <end position="39"/>
    </location>
</feature>